<evidence type="ECO:0000313" key="2">
    <source>
        <dbReference type="EMBL" id="PIZ96547.1"/>
    </source>
</evidence>
<gene>
    <name evidence="2" type="ORF">COX80_01010</name>
</gene>
<comment type="caution">
    <text evidence="2">The sequence shown here is derived from an EMBL/GenBank/DDBJ whole genome shotgun (WGS) entry which is preliminary data.</text>
</comment>
<dbReference type="Proteomes" id="UP000231453">
    <property type="component" value="Unassembled WGS sequence"/>
</dbReference>
<feature type="transmembrane region" description="Helical" evidence="1">
    <location>
        <begin position="6"/>
        <end position="24"/>
    </location>
</feature>
<keyword evidence="1" id="KW-0472">Membrane</keyword>
<protein>
    <submittedName>
        <fullName evidence="2">Uncharacterized protein</fullName>
    </submittedName>
</protein>
<keyword evidence="1" id="KW-1133">Transmembrane helix</keyword>
<name>A0A2M7VBP0_9BACT</name>
<accession>A0A2M7VBP0</accession>
<organism evidence="2 3">
    <name type="scientific">Candidatus Magasanikbacteria bacterium CG_4_10_14_0_2_um_filter_33_14</name>
    <dbReference type="NCBI Taxonomy" id="1974636"/>
    <lineage>
        <taxon>Bacteria</taxon>
        <taxon>Candidatus Magasanikiibacteriota</taxon>
    </lineage>
</organism>
<dbReference type="EMBL" id="PFPL01000018">
    <property type="protein sequence ID" value="PIZ96547.1"/>
    <property type="molecule type" value="Genomic_DNA"/>
</dbReference>
<proteinExistence type="predicted"/>
<evidence type="ECO:0000313" key="3">
    <source>
        <dbReference type="Proteomes" id="UP000231453"/>
    </source>
</evidence>
<keyword evidence="1" id="KW-0812">Transmembrane</keyword>
<dbReference type="AlphaFoldDB" id="A0A2M7VBP0"/>
<evidence type="ECO:0000256" key="1">
    <source>
        <dbReference type="SAM" id="Phobius"/>
    </source>
</evidence>
<sequence length="100" mass="11941">METPDVIMTALCIWLIIWMIFSVYPRERVLEVLENAPNKWLNGDERQEKAAKLTTRFQIKRAMKYHLERGSIKSKRPILYSSVHQIPYEELLNNEFAKNF</sequence>
<reference evidence="3" key="1">
    <citation type="submission" date="2017-09" db="EMBL/GenBank/DDBJ databases">
        <title>Depth-based differentiation of microbial function through sediment-hosted aquifers and enrichment of novel symbionts in the deep terrestrial subsurface.</title>
        <authorList>
            <person name="Probst A.J."/>
            <person name="Ladd B."/>
            <person name="Jarett J.K."/>
            <person name="Geller-Mcgrath D.E."/>
            <person name="Sieber C.M.K."/>
            <person name="Emerson J.B."/>
            <person name="Anantharaman K."/>
            <person name="Thomas B.C."/>
            <person name="Malmstrom R."/>
            <person name="Stieglmeier M."/>
            <person name="Klingl A."/>
            <person name="Woyke T."/>
            <person name="Ryan C.M."/>
            <person name="Banfield J.F."/>
        </authorList>
    </citation>
    <scope>NUCLEOTIDE SEQUENCE [LARGE SCALE GENOMIC DNA]</scope>
</reference>